<dbReference type="FunFam" id="3.40.50.720:FF:000009">
    <property type="entry name" value="Fatty oxidation complex, alpha subunit"/>
    <property type="match status" value="1"/>
</dbReference>
<protein>
    <submittedName>
        <fullName evidence="5">3-hydroxyacyl-CoA dehydrogenase</fullName>
    </submittedName>
</protein>
<dbReference type="GO" id="GO:0006631">
    <property type="term" value="P:fatty acid metabolic process"/>
    <property type="evidence" value="ECO:0007669"/>
    <property type="project" value="InterPro"/>
</dbReference>
<feature type="domain" description="3-hydroxyacyl-CoA dehydrogenase NAD binding" evidence="3">
    <location>
        <begin position="12"/>
        <end position="189"/>
    </location>
</feature>
<dbReference type="GO" id="GO:0070403">
    <property type="term" value="F:NAD+ binding"/>
    <property type="evidence" value="ECO:0007669"/>
    <property type="project" value="InterPro"/>
</dbReference>
<dbReference type="InterPro" id="IPR036291">
    <property type="entry name" value="NAD(P)-bd_dom_sf"/>
</dbReference>
<dbReference type="GO" id="GO:0016616">
    <property type="term" value="F:oxidoreductase activity, acting on the CH-OH group of donors, NAD or NADP as acceptor"/>
    <property type="evidence" value="ECO:0007669"/>
    <property type="project" value="InterPro"/>
</dbReference>
<dbReference type="AlphaFoldDB" id="A0A6I4UV16"/>
<dbReference type="Pfam" id="PF02737">
    <property type="entry name" value="3HCDH_N"/>
    <property type="match status" value="1"/>
</dbReference>
<dbReference type="InterPro" id="IPR013328">
    <property type="entry name" value="6PGD_dom2"/>
</dbReference>
<keyword evidence="1" id="KW-0560">Oxidoreductase</keyword>
<dbReference type="InterPro" id="IPR008927">
    <property type="entry name" value="6-PGluconate_DH-like_C_sf"/>
</dbReference>
<evidence type="ECO:0000259" key="2">
    <source>
        <dbReference type="Pfam" id="PF00725"/>
    </source>
</evidence>
<dbReference type="Proteomes" id="UP000469159">
    <property type="component" value="Unassembled WGS sequence"/>
</dbReference>
<evidence type="ECO:0000313" key="5">
    <source>
        <dbReference type="EMBL" id="MXP41353.1"/>
    </source>
</evidence>
<dbReference type="SUPFAM" id="SSF51735">
    <property type="entry name" value="NAD(P)-binding Rossmann-fold domains"/>
    <property type="match status" value="1"/>
</dbReference>
<sequence length="505" mass="52905">MDKHAIPANSPVAVIGAGAMGTGIAQVAAQVGHPVILIDTSEEALERSRQSLDKSLAGMVERGRVAEAEAAELAARIVRTTDMARASTARLAIEAVVERLEVKRDVFARLAAAMAEDAVLASNTSSLSIGALAAGVPHPERFIGLHFFNPVPVMKLVEVIPGTYTAPATVEAAEAAMQRWGKIAARVRDVPGFIVNRVARPYYAEAFAAWGEGIPAAKIDAALESAGGFRMGPLALTDLIGQDVNYGVAANVHDGYRGKTRFRLQPAQRALTQSGKLGRKSGEGVYTYPAGRPEPTAVVPAMPLPPVEVTPEQREIVPLVAALRAQGVACSLDARLGPDTLRVGGVVLAVGDGRTLSERGNTDVLLDHVRDFAAASRVPIAARTSEAAAAAAALFAAVGKQALALPDRPGLLVLRTLAQLANAAADAVVDDVASAADIDRAMRFGANHPEGPLEWAERFGRERVADVLQQIAQGAGDAIYSPSPFFRTPKAGWSVPGDNQDNRHG</sequence>
<dbReference type="InterPro" id="IPR006176">
    <property type="entry name" value="3-OHacyl-CoA_DH_NAD-bd"/>
</dbReference>
<evidence type="ECO:0000259" key="3">
    <source>
        <dbReference type="Pfam" id="PF02737"/>
    </source>
</evidence>
<evidence type="ECO:0000313" key="6">
    <source>
        <dbReference type="Proteomes" id="UP000469159"/>
    </source>
</evidence>
<reference evidence="5 6" key="1">
    <citation type="submission" date="2019-12" db="EMBL/GenBank/DDBJ databases">
        <title>Genomic-based taxomic classification of the family Erythrobacteraceae.</title>
        <authorList>
            <person name="Xu L."/>
        </authorList>
    </citation>
    <scope>NUCLEOTIDE SEQUENCE [LARGE SCALE GENOMIC DNA]</scope>
    <source>
        <strain evidence="5 6">MCCC 1K02066</strain>
    </source>
</reference>
<proteinExistence type="predicted"/>
<dbReference type="SUPFAM" id="SSF48179">
    <property type="entry name" value="6-phosphogluconate dehydrogenase C-terminal domain-like"/>
    <property type="match status" value="2"/>
</dbReference>
<dbReference type="Gene3D" id="1.10.1040.10">
    <property type="entry name" value="N-(1-d-carboxylethyl)-l-norvaline Dehydrogenase, domain 2"/>
    <property type="match status" value="2"/>
</dbReference>
<gene>
    <name evidence="5" type="ORF">GRI75_06825</name>
</gene>
<feature type="domain" description="3-hydroxybutyryl-CoA dehydrogenase reduced Rossmann-fold" evidence="4">
    <location>
        <begin position="348"/>
        <end position="409"/>
    </location>
</feature>
<accession>A0A6I4UV16</accession>
<feature type="domain" description="3-hydroxyacyl-CoA dehydrogenase C-terminal" evidence="2">
    <location>
        <begin position="192"/>
        <end position="288"/>
    </location>
</feature>
<dbReference type="InterPro" id="IPR006108">
    <property type="entry name" value="3HC_DH_C"/>
</dbReference>
<dbReference type="InterPro" id="IPR041040">
    <property type="entry name" value="3HCDH_RFF"/>
</dbReference>
<name>A0A6I4UV16_9SPHN</name>
<dbReference type="PANTHER" id="PTHR48075">
    <property type="entry name" value="3-HYDROXYACYL-COA DEHYDROGENASE FAMILY PROTEIN"/>
    <property type="match status" value="1"/>
</dbReference>
<comment type="caution">
    <text evidence="5">The sequence shown here is derived from an EMBL/GenBank/DDBJ whole genome shotgun (WGS) entry which is preliminary data.</text>
</comment>
<dbReference type="Gene3D" id="3.40.50.720">
    <property type="entry name" value="NAD(P)-binding Rossmann-like Domain"/>
    <property type="match status" value="1"/>
</dbReference>
<evidence type="ECO:0000259" key="4">
    <source>
        <dbReference type="Pfam" id="PF18321"/>
    </source>
</evidence>
<dbReference type="RefSeq" id="WP_160746211.1">
    <property type="nucleotide sequence ID" value="NZ_WTYK01000003.1"/>
</dbReference>
<feature type="domain" description="3-hydroxyacyl-CoA dehydrogenase C-terminal" evidence="2">
    <location>
        <begin position="412"/>
        <end position="487"/>
    </location>
</feature>
<dbReference type="OrthoDB" id="9771883at2"/>
<keyword evidence="6" id="KW-1185">Reference proteome</keyword>
<dbReference type="PANTHER" id="PTHR48075:SF5">
    <property type="entry name" value="3-HYDROXYBUTYRYL-COA DEHYDROGENASE"/>
    <property type="match status" value="1"/>
</dbReference>
<evidence type="ECO:0000256" key="1">
    <source>
        <dbReference type="ARBA" id="ARBA00023002"/>
    </source>
</evidence>
<dbReference type="Pfam" id="PF00725">
    <property type="entry name" value="3HCDH"/>
    <property type="match status" value="2"/>
</dbReference>
<dbReference type="Pfam" id="PF18321">
    <property type="entry name" value="3HCDH_RFF"/>
    <property type="match status" value="1"/>
</dbReference>
<dbReference type="EMBL" id="WTYK01000003">
    <property type="protein sequence ID" value="MXP41353.1"/>
    <property type="molecule type" value="Genomic_DNA"/>
</dbReference>
<organism evidence="5 6">
    <name type="scientific">Croceibacterium soli</name>
    <dbReference type="NCBI Taxonomy" id="1739690"/>
    <lineage>
        <taxon>Bacteria</taxon>
        <taxon>Pseudomonadati</taxon>
        <taxon>Pseudomonadota</taxon>
        <taxon>Alphaproteobacteria</taxon>
        <taxon>Sphingomonadales</taxon>
        <taxon>Erythrobacteraceae</taxon>
        <taxon>Croceibacterium</taxon>
    </lineage>
</organism>